<proteinExistence type="predicted"/>
<dbReference type="OrthoDB" id="7172032at2"/>
<gene>
    <name evidence="1" type="ORF">SAMN02927928_1016</name>
</gene>
<reference evidence="2" key="1">
    <citation type="submission" date="2016-10" db="EMBL/GenBank/DDBJ databases">
        <authorList>
            <person name="Varghese N."/>
            <person name="Submissions S."/>
        </authorList>
    </citation>
    <scope>NUCLEOTIDE SEQUENCE [LARGE SCALE GENOMIC DNA]</scope>
    <source>
        <strain evidence="2">CGMCC 1.3431</strain>
    </source>
</reference>
<dbReference type="STRING" id="260084.SAMN02927928_1016"/>
<sequence length="100" mass="11200">MGLCSEEHIDTIASPTGHYQAEVVNKECVGASPVQEVFLRRAEGLMNGRTAVAIFDASNSEKPVDLTVKWRGEHRIVITAHGAKVWSFQPNWHDVRVMER</sequence>
<accession>A0A1G4Q917</accession>
<evidence type="ECO:0000313" key="1">
    <source>
        <dbReference type="EMBL" id="SCW40982.1"/>
    </source>
</evidence>
<dbReference type="RefSeq" id="WP_090644406.1">
    <property type="nucleotide sequence ID" value="NZ_CBCRYE010000001.1"/>
</dbReference>
<protein>
    <submittedName>
        <fullName evidence="1">Uncharacterized protein</fullName>
    </submittedName>
</protein>
<dbReference type="Proteomes" id="UP000199150">
    <property type="component" value="Unassembled WGS sequence"/>
</dbReference>
<organism evidence="1 2">
    <name type="scientific">Asticcacaulis taihuensis</name>
    <dbReference type="NCBI Taxonomy" id="260084"/>
    <lineage>
        <taxon>Bacteria</taxon>
        <taxon>Pseudomonadati</taxon>
        <taxon>Pseudomonadota</taxon>
        <taxon>Alphaproteobacteria</taxon>
        <taxon>Caulobacterales</taxon>
        <taxon>Caulobacteraceae</taxon>
        <taxon>Asticcacaulis</taxon>
    </lineage>
</organism>
<name>A0A1G4Q917_9CAUL</name>
<keyword evidence="2" id="KW-1185">Reference proteome</keyword>
<dbReference type="AlphaFoldDB" id="A0A1G4Q917"/>
<evidence type="ECO:0000313" key="2">
    <source>
        <dbReference type="Proteomes" id="UP000199150"/>
    </source>
</evidence>
<dbReference type="EMBL" id="FMTS01000001">
    <property type="protein sequence ID" value="SCW40982.1"/>
    <property type="molecule type" value="Genomic_DNA"/>
</dbReference>